<evidence type="ECO:0000313" key="1">
    <source>
        <dbReference type="EMBL" id="DBA24268.1"/>
    </source>
</evidence>
<name>A0AAV3ABK7_PYXAD</name>
<organism evidence="1 2">
    <name type="scientific">Pyxicephalus adspersus</name>
    <name type="common">African bullfrog</name>
    <dbReference type="NCBI Taxonomy" id="30357"/>
    <lineage>
        <taxon>Eukaryota</taxon>
        <taxon>Metazoa</taxon>
        <taxon>Chordata</taxon>
        <taxon>Craniata</taxon>
        <taxon>Vertebrata</taxon>
        <taxon>Euteleostomi</taxon>
        <taxon>Amphibia</taxon>
        <taxon>Batrachia</taxon>
        <taxon>Anura</taxon>
        <taxon>Neobatrachia</taxon>
        <taxon>Ranoidea</taxon>
        <taxon>Pyxicephalidae</taxon>
        <taxon>Pyxicephalinae</taxon>
        <taxon>Pyxicephalus</taxon>
    </lineage>
</organism>
<comment type="caution">
    <text evidence="1">The sequence shown here is derived from an EMBL/GenBank/DDBJ whole genome shotgun (WGS) entry which is preliminary data.</text>
</comment>
<sequence length="90" mass="10375">MVTKLDLAICCCFTRWSLDEWMKLPVSCYMYGQLYASKSGDLGIFLYLSLNCILDVMINHCSNLHLEGSIYCCLFCGRAYAFCCMKLHFK</sequence>
<gene>
    <name evidence="1" type="ORF">GDO54_011953</name>
</gene>
<protein>
    <submittedName>
        <fullName evidence="1">Uncharacterized protein</fullName>
    </submittedName>
</protein>
<evidence type="ECO:0000313" key="2">
    <source>
        <dbReference type="Proteomes" id="UP001181693"/>
    </source>
</evidence>
<dbReference type="EMBL" id="DYDO01000005">
    <property type="protein sequence ID" value="DBA24268.1"/>
    <property type="molecule type" value="Genomic_DNA"/>
</dbReference>
<dbReference type="AlphaFoldDB" id="A0AAV3ABK7"/>
<reference evidence="1" key="1">
    <citation type="thesis" date="2020" institute="ProQuest LLC" country="789 East Eisenhower Parkway, Ann Arbor, MI, USA">
        <title>Comparative Genomics and Chromosome Evolution.</title>
        <authorList>
            <person name="Mudd A.B."/>
        </authorList>
    </citation>
    <scope>NUCLEOTIDE SEQUENCE</scope>
    <source>
        <strain evidence="1">1538</strain>
        <tissue evidence="1">Blood</tissue>
    </source>
</reference>
<proteinExistence type="predicted"/>
<keyword evidence="2" id="KW-1185">Reference proteome</keyword>
<accession>A0AAV3ABK7</accession>
<dbReference type="Proteomes" id="UP001181693">
    <property type="component" value="Unassembled WGS sequence"/>
</dbReference>